<evidence type="ECO:0000259" key="1">
    <source>
        <dbReference type="Pfam" id="PF21986"/>
    </source>
</evidence>
<organism evidence="2 3">
    <name type="scientific">Saccharomonospora viridis</name>
    <dbReference type="NCBI Taxonomy" id="1852"/>
    <lineage>
        <taxon>Bacteria</taxon>
        <taxon>Bacillati</taxon>
        <taxon>Actinomycetota</taxon>
        <taxon>Actinomycetes</taxon>
        <taxon>Pseudonocardiales</taxon>
        <taxon>Pseudonocardiaceae</taxon>
        <taxon>Saccharomonospora</taxon>
    </lineage>
</organism>
<dbReference type="SUPFAM" id="SSF75304">
    <property type="entry name" value="Amidase signature (AS) enzymes"/>
    <property type="match status" value="1"/>
</dbReference>
<name>A0A837D765_9PSEU</name>
<reference evidence="2 3" key="1">
    <citation type="submission" date="2014-10" db="EMBL/GenBank/DDBJ databases">
        <title>Genome sequence of Micropolyspora internatus JCM3315.</title>
        <authorList>
            <person name="Shin S.-K."/>
            <person name="Yi H."/>
        </authorList>
    </citation>
    <scope>NUCLEOTIDE SEQUENCE [LARGE SCALE GENOMIC DNA]</scope>
    <source>
        <strain evidence="2 3">JCM 3315</strain>
    </source>
</reference>
<dbReference type="Pfam" id="PF21986">
    <property type="entry name" value="AH_C"/>
    <property type="match status" value="1"/>
</dbReference>
<dbReference type="Proteomes" id="UP000030848">
    <property type="component" value="Unassembled WGS sequence"/>
</dbReference>
<evidence type="ECO:0000313" key="3">
    <source>
        <dbReference type="Proteomes" id="UP000030848"/>
    </source>
</evidence>
<dbReference type="OrthoDB" id="182039at2"/>
<dbReference type="RefSeq" id="WP_037311031.1">
    <property type="nucleotide sequence ID" value="NZ_FOWS01000006.1"/>
</dbReference>
<dbReference type="Gene3D" id="3.90.1300.10">
    <property type="entry name" value="Amidase signature (AS) domain"/>
    <property type="match status" value="1"/>
</dbReference>
<gene>
    <name evidence="2" type="ORF">MINT15_23840</name>
</gene>
<protein>
    <submittedName>
        <fullName evidence="2">Amidase</fullName>
    </submittedName>
</protein>
<sequence length="456" mass="47903">MNLFLFDDDTAPLPPITMSQVVQRVLSVFDALSRGFGPAPGVWLRCREDVLVDAKSVDERVRAGERLPLVGTLVAVPDDPVIVGRLARAGGVVAGHTVPGAMAAMSEARLETLSKLDALLVSEPPSMCRDVVGFVPTRGLIPLGGPGIGTVLAREAAVAQQVAAAVTGRDPRIGHSRDWPDSVRLSAGDHPRVGVPDGASRARLDAPVRARLEATVDTLRVVGALVDEVDLGGENGWCLRRAAFTLHEHDALLTPLGDEVGSLSQLVTRLDTAAVLIPAADGKGMGVVTKPFDDQVALDLAGLLTGSQASHPYPDTGVGLVAFGAYLRGQPRADDLIGAGARFAGFVTTARHYRMLLLQRDPPAAGVVDAGNSQKGGPLVGERWLLSPSALGEFVAHLPPPMRLGTVELSDGTTSLAILCDPAVAERGEDLTAWQCWRAYLRHLSALRPIAAQAES</sequence>
<comment type="caution">
    <text evidence="2">The sequence shown here is derived from an EMBL/GenBank/DDBJ whole genome shotgun (WGS) entry which is preliminary data.</text>
</comment>
<dbReference type="InterPro" id="IPR053844">
    <property type="entry name" value="AH_C"/>
</dbReference>
<dbReference type="AlphaFoldDB" id="A0A837D765"/>
<evidence type="ECO:0000313" key="2">
    <source>
        <dbReference type="EMBL" id="KHF43659.1"/>
    </source>
</evidence>
<dbReference type="Gene3D" id="3.10.490.10">
    <property type="entry name" value="Gamma-glutamyl cyclotransferase-like"/>
    <property type="match status" value="1"/>
</dbReference>
<dbReference type="EMBL" id="JRZE01000005">
    <property type="protein sequence ID" value="KHF43659.1"/>
    <property type="molecule type" value="Genomic_DNA"/>
</dbReference>
<accession>A0A837D765</accession>
<proteinExistence type="predicted"/>
<dbReference type="InterPro" id="IPR036928">
    <property type="entry name" value="AS_sf"/>
</dbReference>
<feature type="domain" description="Allophanate hydrolase C-terminal" evidence="1">
    <location>
        <begin position="320"/>
        <end position="441"/>
    </location>
</feature>